<evidence type="ECO:0000259" key="3">
    <source>
        <dbReference type="PROSITE" id="PS50076"/>
    </source>
</evidence>
<dbReference type="RefSeq" id="WP_182839109.1">
    <property type="nucleotide sequence ID" value="NZ_BAAABQ010000016.1"/>
</dbReference>
<evidence type="ECO:0000313" key="4">
    <source>
        <dbReference type="EMBL" id="MBA8928954.1"/>
    </source>
</evidence>
<reference evidence="4 5" key="1">
    <citation type="submission" date="2020-08" db="EMBL/GenBank/DDBJ databases">
        <title>Genomic Encyclopedia of Archaeal and Bacterial Type Strains, Phase II (KMG-II): from individual species to whole genera.</title>
        <authorList>
            <person name="Goeker M."/>
        </authorList>
    </citation>
    <scope>NUCLEOTIDE SEQUENCE [LARGE SCALE GENOMIC DNA]</scope>
    <source>
        <strain evidence="4 5">DSM 43850</strain>
    </source>
</reference>
<protein>
    <recommendedName>
        <fullName evidence="3">J domain-containing protein</fullName>
    </recommendedName>
</protein>
<keyword evidence="2" id="KW-0472">Membrane</keyword>
<dbReference type="SUPFAM" id="SSF46565">
    <property type="entry name" value="Chaperone J-domain"/>
    <property type="match status" value="1"/>
</dbReference>
<dbReference type="CDD" id="cd06257">
    <property type="entry name" value="DnaJ"/>
    <property type="match status" value="1"/>
</dbReference>
<dbReference type="Pfam" id="PF08378">
    <property type="entry name" value="NERD"/>
    <property type="match status" value="1"/>
</dbReference>
<dbReference type="InterPro" id="IPR011528">
    <property type="entry name" value="NERD"/>
</dbReference>
<sequence length="363" mass="39986">MSGVDYYELLGLSRGASAAEVKSAYRVLAKVMHPDAGGTAGTFRLLQQAYETLNDPARRADYDRDTEEESESQPVRPQPRRAPRQPRQPRDFGEDPDYVPKLPRIDPRGIPWWQQVDPRERVRHLPQSGPGHAPVLATLSALALLLTVLLLVELTPLLLALVLALVAAAIVVLVRLGRGYLAAQREHREFTAELGGTTSFGLPDDRAERLTAELLAKYLTRLPGVRVFHGLGLPGSVFSDVDHAVLCGRRLVLIESKLWLPGHYEAEEDGSLWRNGHPFRGGAIRLPEGVEAFAEMLPEVEVRGAVLIYPSRKGEITTGEPPEVAAPPMSPHRFVAELGAWLAVEPSTVDREVFRAVLDRVVS</sequence>
<name>A0ABR6BPW6_9PSEU</name>
<gene>
    <name evidence="4" type="ORF">BC739_006171</name>
</gene>
<dbReference type="PANTHER" id="PTHR44240:SF10">
    <property type="entry name" value="J DOMAIN-CONTAINING PROTEIN"/>
    <property type="match status" value="1"/>
</dbReference>
<dbReference type="PANTHER" id="PTHR44240">
    <property type="entry name" value="DNAJ DOMAIN (PROKARYOTIC HEAT SHOCK PROTEIN)-RELATED"/>
    <property type="match status" value="1"/>
</dbReference>
<keyword evidence="2" id="KW-1133">Transmembrane helix</keyword>
<comment type="caution">
    <text evidence="4">The sequence shown here is derived from an EMBL/GenBank/DDBJ whole genome shotgun (WGS) entry which is preliminary data.</text>
</comment>
<organism evidence="4 5">
    <name type="scientific">Kutzneria viridogrisea</name>
    <dbReference type="NCBI Taxonomy" id="47990"/>
    <lineage>
        <taxon>Bacteria</taxon>
        <taxon>Bacillati</taxon>
        <taxon>Actinomycetota</taxon>
        <taxon>Actinomycetes</taxon>
        <taxon>Pseudonocardiales</taxon>
        <taxon>Pseudonocardiaceae</taxon>
        <taxon>Kutzneria</taxon>
    </lineage>
</organism>
<dbReference type="PRINTS" id="PR00625">
    <property type="entry name" value="JDOMAIN"/>
</dbReference>
<dbReference type="Pfam" id="PF00226">
    <property type="entry name" value="DnaJ"/>
    <property type="match status" value="1"/>
</dbReference>
<dbReference type="InterPro" id="IPR018253">
    <property type="entry name" value="DnaJ_domain_CS"/>
</dbReference>
<accession>A0ABR6BPW6</accession>
<dbReference type="InterPro" id="IPR052276">
    <property type="entry name" value="Diphthamide-biosynth_chaperone"/>
</dbReference>
<feature type="region of interest" description="Disordered" evidence="1">
    <location>
        <begin position="54"/>
        <end position="105"/>
    </location>
</feature>
<keyword evidence="5" id="KW-1185">Reference proteome</keyword>
<dbReference type="Proteomes" id="UP000517916">
    <property type="component" value="Unassembled WGS sequence"/>
</dbReference>
<dbReference type="SMART" id="SM00271">
    <property type="entry name" value="DnaJ"/>
    <property type="match status" value="1"/>
</dbReference>
<evidence type="ECO:0000313" key="5">
    <source>
        <dbReference type="Proteomes" id="UP000517916"/>
    </source>
</evidence>
<feature type="transmembrane region" description="Helical" evidence="2">
    <location>
        <begin position="133"/>
        <end position="152"/>
    </location>
</feature>
<keyword evidence="2" id="KW-0812">Transmembrane</keyword>
<feature type="transmembrane region" description="Helical" evidence="2">
    <location>
        <begin position="158"/>
        <end position="176"/>
    </location>
</feature>
<evidence type="ECO:0000256" key="2">
    <source>
        <dbReference type="SAM" id="Phobius"/>
    </source>
</evidence>
<dbReference type="InterPro" id="IPR001623">
    <property type="entry name" value="DnaJ_domain"/>
</dbReference>
<dbReference type="EMBL" id="JACJID010000004">
    <property type="protein sequence ID" value="MBA8928954.1"/>
    <property type="molecule type" value="Genomic_DNA"/>
</dbReference>
<dbReference type="Gene3D" id="1.10.287.110">
    <property type="entry name" value="DnaJ domain"/>
    <property type="match status" value="1"/>
</dbReference>
<proteinExistence type="predicted"/>
<evidence type="ECO:0000256" key="1">
    <source>
        <dbReference type="SAM" id="MobiDB-lite"/>
    </source>
</evidence>
<dbReference type="PROSITE" id="PS00636">
    <property type="entry name" value="DNAJ_1"/>
    <property type="match status" value="1"/>
</dbReference>
<dbReference type="PROSITE" id="PS50076">
    <property type="entry name" value="DNAJ_2"/>
    <property type="match status" value="1"/>
</dbReference>
<feature type="domain" description="J" evidence="3">
    <location>
        <begin position="5"/>
        <end position="66"/>
    </location>
</feature>
<dbReference type="InterPro" id="IPR036869">
    <property type="entry name" value="J_dom_sf"/>
</dbReference>